<dbReference type="Gene3D" id="1.10.760.10">
    <property type="entry name" value="Cytochrome c-like domain"/>
    <property type="match status" value="1"/>
</dbReference>
<dbReference type="PROSITE" id="PS51007">
    <property type="entry name" value="CYTC"/>
    <property type="match status" value="1"/>
</dbReference>
<comment type="caution">
    <text evidence="6">The sequence shown here is derived from an EMBL/GenBank/DDBJ whole genome shotgun (WGS) entry which is preliminary data.</text>
</comment>
<dbReference type="Proteomes" id="UP001302949">
    <property type="component" value="Unassembled WGS sequence"/>
</dbReference>
<evidence type="ECO:0000313" key="7">
    <source>
        <dbReference type="Proteomes" id="UP001302949"/>
    </source>
</evidence>
<dbReference type="EMBL" id="JAYFUM010000001">
    <property type="protein sequence ID" value="MEA5137539.1"/>
    <property type="molecule type" value="Genomic_DNA"/>
</dbReference>
<dbReference type="InterPro" id="IPR009056">
    <property type="entry name" value="Cyt_c-like_dom"/>
</dbReference>
<evidence type="ECO:0000259" key="5">
    <source>
        <dbReference type="PROSITE" id="PS51007"/>
    </source>
</evidence>
<keyword evidence="3 4" id="KW-0408">Iron</keyword>
<dbReference type="SUPFAM" id="SSF46626">
    <property type="entry name" value="Cytochrome c"/>
    <property type="match status" value="1"/>
</dbReference>
<name>A0ABU5Q3Y3_9BACT</name>
<reference evidence="6 7" key="1">
    <citation type="submission" date="2023-12" db="EMBL/GenBank/DDBJ databases">
        <title>Novel species of the genus Arcicella isolated from rivers.</title>
        <authorList>
            <person name="Lu H."/>
        </authorList>
    </citation>
    <scope>NUCLEOTIDE SEQUENCE [LARGE SCALE GENOMIC DNA]</scope>
    <source>
        <strain evidence="6 7">KCTC 23307</strain>
    </source>
</reference>
<evidence type="ECO:0000313" key="6">
    <source>
        <dbReference type="EMBL" id="MEA5137539.1"/>
    </source>
</evidence>
<evidence type="ECO:0000256" key="2">
    <source>
        <dbReference type="ARBA" id="ARBA00022723"/>
    </source>
</evidence>
<evidence type="ECO:0000256" key="3">
    <source>
        <dbReference type="ARBA" id="ARBA00023004"/>
    </source>
</evidence>
<evidence type="ECO:0000256" key="1">
    <source>
        <dbReference type="ARBA" id="ARBA00022617"/>
    </source>
</evidence>
<dbReference type="PROSITE" id="PS51257">
    <property type="entry name" value="PROKAR_LIPOPROTEIN"/>
    <property type="match status" value="1"/>
</dbReference>
<feature type="domain" description="Cytochrome c" evidence="5">
    <location>
        <begin position="41"/>
        <end position="130"/>
    </location>
</feature>
<keyword evidence="2 4" id="KW-0479">Metal-binding</keyword>
<dbReference type="PANTHER" id="PTHR35008:SF8">
    <property type="entry name" value="ALCOHOL DEHYDROGENASE CYTOCHROME C SUBUNIT"/>
    <property type="match status" value="1"/>
</dbReference>
<keyword evidence="7" id="KW-1185">Reference proteome</keyword>
<sequence length="154" mass="16867">MNKGEALRSSSVKVSLGMLLCFAVATLFTSCDSQQELKRKQYYIDGQALYKTHCANCHQDKGEGLAGLYPPIAGSDFLKNNKALILCSMRNGLTDTITVNGKVYHQPMPANSQLQALDVAEIATFIYTEWAGDTAITDVKDVQKILATCKNKVE</sequence>
<keyword evidence="1 4" id="KW-0349">Heme</keyword>
<evidence type="ECO:0000256" key="4">
    <source>
        <dbReference type="PROSITE-ProRule" id="PRU00433"/>
    </source>
</evidence>
<dbReference type="InterPro" id="IPR036909">
    <property type="entry name" value="Cyt_c-like_dom_sf"/>
</dbReference>
<gene>
    <name evidence="6" type="ORF">VB248_00250</name>
</gene>
<dbReference type="InterPro" id="IPR051459">
    <property type="entry name" value="Cytochrome_c-type_DH"/>
</dbReference>
<dbReference type="RefSeq" id="WP_323294726.1">
    <property type="nucleotide sequence ID" value="NZ_JAYFUM010000001.1"/>
</dbReference>
<accession>A0ABU5Q3Y3</accession>
<protein>
    <submittedName>
        <fullName evidence="6">Cytochrome c</fullName>
    </submittedName>
</protein>
<organism evidence="6 7">
    <name type="scientific">Arcicella rigui</name>
    <dbReference type="NCBI Taxonomy" id="797020"/>
    <lineage>
        <taxon>Bacteria</taxon>
        <taxon>Pseudomonadati</taxon>
        <taxon>Bacteroidota</taxon>
        <taxon>Cytophagia</taxon>
        <taxon>Cytophagales</taxon>
        <taxon>Flectobacillaceae</taxon>
        <taxon>Arcicella</taxon>
    </lineage>
</organism>
<proteinExistence type="predicted"/>
<dbReference type="Pfam" id="PF00034">
    <property type="entry name" value="Cytochrom_C"/>
    <property type="match status" value="1"/>
</dbReference>
<dbReference type="PANTHER" id="PTHR35008">
    <property type="entry name" value="BLL4482 PROTEIN-RELATED"/>
    <property type="match status" value="1"/>
</dbReference>